<comment type="caution">
    <text evidence="1">The sequence shown here is derived from an EMBL/GenBank/DDBJ whole genome shotgun (WGS) entry which is preliminary data.</text>
</comment>
<dbReference type="AlphaFoldDB" id="T0Y4T1"/>
<reference evidence="1" key="1">
    <citation type="submission" date="2013-08" db="EMBL/GenBank/DDBJ databases">
        <authorList>
            <person name="Mendez C."/>
            <person name="Richter M."/>
            <person name="Ferrer M."/>
            <person name="Sanchez J."/>
        </authorList>
    </citation>
    <scope>NUCLEOTIDE SEQUENCE</scope>
</reference>
<accession>T0Y4T1</accession>
<organism evidence="1">
    <name type="scientific">mine drainage metagenome</name>
    <dbReference type="NCBI Taxonomy" id="410659"/>
    <lineage>
        <taxon>unclassified sequences</taxon>
        <taxon>metagenomes</taxon>
        <taxon>ecological metagenomes</taxon>
    </lineage>
</organism>
<protein>
    <submittedName>
        <fullName evidence="1">Uncharacterized protein</fullName>
    </submittedName>
</protein>
<evidence type="ECO:0000313" key="1">
    <source>
        <dbReference type="EMBL" id="EQD26952.1"/>
    </source>
</evidence>
<sequence length="240" mass="25322">MHHRLSIVSLALLALAGPVWASSSIQDLSLLTSAQFLELSTDLSAVVADPPMGSAAPLGLTGFRISLYGRDTRLAHENAWNIASGGSSLSNVPAAGLRLSKGLPFGLDVGGFYMTSPDTHVRMYGGDIRYALIHGGTLSPSLGIRASYARLTGVNQLAFDTRSLDLTLSQELGPFTPFAAWGRIWTQSSPSASTGLPNEDFSHNEFVLGLATTLALVEIDLEGARIAGNNTYSVSLGLNF</sequence>
<reference evidence="1" key="2">
    <citation type="journal article" date="2014" name="ISME J.">
        <title>Microbial stratification in low pH oxic and suboxic macroscopic growths along an acid mine drainage.</title>
        <authorList>
            <person name="Mendez-Garcia C."/>
            <person name="Mesa V."/>
            <person name="Sprenger R.R."/>
            <person name="Richter M."/>
            <person name="Diez M.S."/>
            <person name="Solano J."/>
            <person name="Bargiela R."/>
            <person name="Golyshina O.V."/>
            <person name="Manteca A."/>
            <person name="Ramos J.L."/>
            <person name="Gallego J.R."/>
            <person name="Llorente I."/>
            <person name="Martins Dos Santos V.A."/>
            <person name="Jensen O.N."/>
            <person name="Pelaez A.I."/>
            <person name="Sanchez J."/>
            <person name="Ferrer M."/>
        </authorList>
    </citation>
    <scope>NUCLEOTIDE SEQUENCE</scope>
</reference>
<name>T0Y4T1_9ZZZZ</name>
<proteinExistence type="predicted"/>
<dbReference type="EMBL" id="AUZY01013014">
    <property type="protein sequence ID" value="EQD26952.1"/>
    <property type="molecule type" value="Genomic_DNA"/>
</dbReference>
<gene>
    <name evidence="1" type="ORF">B1B_19369</name>
</gene>